<reference evidence="7" key="1">
    <citation type="journal article" date="2019" name="Int. J. Syst. Evol. Microbiol.">
        <title>The Global Catalogue of Microorganisms (GCM) 10K type strain sequencing project: providing services to taxonomists for standard genome sequencing and annotation.</title>
        <authorList>
            <consortium name="The Broad Institute Genomics Platform"/>
            <consortium name="The Broad Institute Genome Sequencing Center for Infectious Disease"/>
            <person name="Wu L."/>
            <person name="Ma J."/>
        </authorList>
    </citation>
    <scope>NUCLEOTIDE SEQUENCE [LARGE SCALE GENOMIC DNA]</scope>
    <source>
        <strain evidence="7">CGMCC 4.7608</strain>
    </source>
</reference>
<dbReference type="InterPro" id="IPR010998">
    <property type="entry name" value="Integrase_recombinase_N"/>
</dbReference>
<sequence>MPKHTNVLRRTGSSVYYFRITIPTDLRPHFNGKKDVWRSLQTRDLREANRLAARIRVEWDDQFAELRAKDKATVVVALSDDDISRIIHMHQSRMMTFDSELRSQGLDNARYEQLGDDLSRLDQDARAAIARGDTWSVVNALEDSLRFEGIELDTSSVDYKRLVSAASKAYKRTVDALKARHEGEVVDDVPMPSLAPLQARAAIASKGAPTLVDILNKYQTERKLKSKSFDDMLQVVNRFHDCIGTLPVKQILKAHGLKYKEALLQKGLSAKTINSKHLAFLKTLLNWAAQNDYIEQNPIASVRVVVGKVQKESRTSYDLKALQAIFNSPIYATENARPVAGKGETAFWLPLLGLFTGARLEELAQLKVSDIVKDSLGRHIHITDRDDEGSVKTNESRRRVPLHSELERMGFGNYLETLPPTGYLFPELTPDKYGKRSSLWSQWWGKWCRKQLGITDKRMVFHSFRHSFKDICREAEVDEETHDALTGHTNSSTSRSYGSGTYPLSPLFVAIGQLNFKNIGLSHISWQRSY</sequence>
<dbReference type="InterPro" id="IPR011010">
    <property type="entry name" value="DNA_brk_join_enz"/>
</dbReference>
<evidence type="ECO:0000256" key="2">
    <source>
        <dbReference type="ARBA" id="ARBA00022908"/>
    </source>
</evidence>
<dbReference type="Gene3D" id="1.10.443.10">
    <property type="entry name" value="Intergrase catalytic core"/>
    <property type="match status" value="1"/>
</dbReference>
<dbReference type="PANTHER" id="PTHR30349">
    <property type="entry name" value="PHAGE INTEGRASE-RELATED"/>
    <property type="match status" value="1"/>
</dbReference>
<keyword evidence="7" id="KW-1185">Reference proteome</keyword>
<protein>
    <submittedName>
        <fullName evidence="6">DUF6538 domain-containing protein</fullName>
    </submittedName>
</protein>
<dbReference type="Pfam" id="PF00589">
    <property type="entry name" value="Phage_integrase"/>
    <property type="match status" value="1"/>
</dbReference>
<evidence type="ECO:0000256" key="4">
    <source>
        <dbReference type="ARBA" id="ARBA00023172"/>
    </source>
</evidence>
<dbReference type="Pfam" id="PF20172">
    <property type="entry name" value="DUF6538"/>
    <property type="match status" value="1"/>
</dbReference>
<dbReference type="InterPro" id="IPR046668">
    <property type="entry name" value="DUF6538"/>
</dbReference>
<dbReference type="InterPro" id="IPR013762">
    <property type="entry name" value="Integrase-like_cat_sf"/>
</dbReference>
<dbReference type="InterPro" id="IPR025269">
    <property type="entry name" value="SAM-like_dom"/>
</dbReference>
<evidence type="ECO:0000259" key="5">
    <source>
        <dbReference type="PROSITE" id="PS51898"/>
    </source>
</evidence>
<dbReference type="SUPFAM" id="SSF56349">
    <property type="entry name" value="DNA breaking-rejoining enzymes"/>
    <property type="match status" value="1"/>
</dbReference>
<dbReference type="Proteomes" id="UP001595999">
    <property type="component" value="Unassembled WGS sequence"/>
</dbReference>
<keyword evidence="4" id="KW-0233">DNA recombination</keyword>
<proteinExistence type="inferred from homology"/>
<comment type="caution">
    <text evidence="6">The sequence shown here is derived from an EMBL/GenBank/DDBJ whole genome shotgun (WGS) entry which is preliminary data.</text>
</comment>
<evidence type="ECO:0000256" key="1">
    <source>
        <dbReference type="ARBA" id="ARBA00008857"/>
    </source>
</evidence>
<gene>
    <name evidence="6" type="ORF">ACFO0R_19260</name>
</gene>
<keyword evidence="3" id="KW-0238">DNA-binding</keyword>
<comment type="similarity">
    <text evidence="1">Belongs to the 'phage' integrase family.</text>
</comment>
<dbReference type="RefSeq" id="WP_197081328.1">
    <property type="nucleotide sequence ID" value="NZ_JAJOHW010000013.1"/>
</dbReference>
<accession>A0ABV8ZWN3</accession>
<dbReference type="CDD" id="cd01184">
    <property type="entry name" value="INT_C_like_1"/>
    <property type="match status" value="1"/>
</dbReference>
<dbReference type="EMBL" id="JBHSEK010000016">
    <property type="protein sequence ID" value="MFC4491755.1"/>
    <property type="molecule type" value="Genomic_DNA"/>
</dbReference>
<dbReference type="Pfam" id="PF13102">
    <property type="entry name" value="Phage_int_SAM_5"/>
    <property type="match status" value="1"/>
</dbReference>
<dbReference type="InterPro" id="IPR050090">
    <property type="entry name" value="Tyrosine_recombinase_XerCD"/>
</dbReference>
<dbReference type="PROSITE" id="PS51898">
    <property type="entry name" value="TYR_RECOMBINASE"/>
    <property type="match status" value="1"/>
</dbReference>
<keyword evidence="2" id="KW-0229">DNA integration</keyword>
<dbReference type="InterPro" id="IPR002104">
    <property type="entry name" value="Integrase_catalytic"/>
</dbReference>
<evidence type="ECO:0000313" key="6">
    <source>
        <dbReference type="EMBL" id="MFC4491755.1"/>
    </source>
</evidence>
<organism evidence="6 7">
    <name type="scientific">Chromobacterium aquaticum</name>
    <dbReference type="NCBI Taxonomy" id="467180"/>
    <lineage>
        <taxon>Bacteria</taxon>
        <taxon>Pseudomonadati</taxon>
        <taxon>Pseudomonadota</taxon>
        <taxon>Betaproteobacteria</taxon>
        <taxon>Neisseriales</taxon>
        <taxon>Chromobacteriaceae</taxon>
        <taxon>Chromobacterium</taxon>
    </lineage>
</organism>
<dbReference type="Gene3D" id="1.10.150.130">
    <property type="match status" value="1"/>
</dbReference>
<evidence type="ECO:0000256" key="3">
    <source>
        <dbReference type="ARBA" id="ARBA00023125"/>
    </source>
</evidence>
<feature type="domain" description="Tyr recombinase" evidence="5">
    <location>
        <begin position="310"/>
        <end position="511"/>
    </location>
</feature>
<name>A0ABV8ZWN3_9NEIS</name>
<evidence type="ECO:0000313" key="7">
    <source>
        <dbReference type="Proteomes" id="UP001595999"/>
    </source>
</evidence>
<dbReference type="PANTHER" id="PTHR30349:SF41">
    <property type="entry name" value="INTEGRASE_RECOMBINASE PROTEIN MJ0367-RELATED"/>
    <property type="match status" value="1"/>
</dbReference>